<evidence type="ECO:0000256" key="2">
    <source>
        <dbReference type="ARBA" id="ARBA00022842"/>
    </source>
</evidence>
<feature type="domain" description="Transketolase-like C-terminal" evidence="4">
    <location>
        <begin position="25"/>
        <end position="117"/>
    </location>
</feature>
<name>A0ABW0Z4F4_9ACTN</name>
<accession>A0ABW0Z4F4</accession>
<evidence type="ECO:0000313" key="6">
    <source>
        <dbReference type="Proteomes" id="UP001596083"/>
    </source>
</evidence>
<comment type="caution">
    <text evidence="5">The sequence shown here is derived from an EMBL/GenBank/DDBJ whole genome shotgun (WGS) entry which is preliminary data.</text>
</comment>
<sequence>MSAPAVRGPRPGRAAAAARPGAPSGGYVLAEAVGEGPAAVPPDVVLVAHAGEERAALDARRILQGEGIATRVVAMPRAASFRQQPRAYRDSVLPPAAVTVSVATGARLGWYQLLAGAGQQDAAGSRALADSPGLTPQRVAATARAALARAAGKGHP</sequence>
<feature type="region of interest" description="Disordered" evidence="3">
    <location>
        <begin position="1"/>
        <end position="22"/>
    </location>
</feature>
<keyword evidence="2" id="KW-0460">Magnesium</keyword>
<proteinExistence type="predicted"/>
<dbReference type="RefSeq" id="WP_390319931.1">
    <property type="nucleotide sequence ID" value="NZ_JBHSPB010000019.1"/>
</dbReference>
<keyword evidence="6" id="KW-1185">Reference proteome</keyword>
<dbReference type="InterPro" id="IPR055152">
    <property type="entry name" value="Transketolase-like_C_2"/>
</dbReference>
<organism evidence="5 6">
    <name type="scientific">Streptomyces gamaensis</name>
    <dbReference type="NCBI Taxonomy" id="1763542"/>
    <lineage>
        <taxon>Bacteria</taxon>
        <taxon>Bacillati</taxon>
        <taxon>Actinomycetota</taxon>
        <taxon>Actinomycetes</taxon>
        <taxon>Kitasatosporales</taxon>
        <taxon>Streptomycetaceae</taxon>
        <taxon>Streptomyces</taxon>
    </lineage>
</organism>
<evidence type="ECO:0000259" key="4">
    <source>
        <dbReference type="Pfam" id="PF22613"/>
    </source>
</evidence>
<dbReference type="Proteomes" id="UP001596083">
    <property type="component" value="Unassembled WGS sequence"/>
</dbReference>
<reference evidence="6" key="1">
    <citation type="journal article" date="2019" name="Int. J. Syst. Evol. Microbiol.">
        <title>The Global Catalogue of Microorganisms (GCM) 10K type strain sequencing project: providing services to taxonomists for standard genome sequencing and annotation.</title>
        <authorList>
            <consortium name="The Broad Institute Genomics Platform"/>
            <consortium name="The Broad Institute Genome Sequencing Center for Infectious Disease"/>
            <person name="Wu L."/>
            <person name="Ma J."/>
        </authorList>
    </citation>
    <scope>NUCLEOTIDE SEQUENCE [LARGE SCALE GENOMIC DNA]</scope>
    <source>
        <strain evidence="6">CGMCC 4.7304</strain>
    </source>
</reference>
<keyword evidence="1" id="KW-0479">Metal-binding</keyword>
<dbReference type="EMBL" id="JBHSPB010000019">
    <property type="protein sequence ID" value="MFC5723611.1"/>
    <property type="molecule type" value="Genomic_DNA"/>
</dbReference>
<evidence type="ECO:0000256" key="3">
    <source>
        <dbReference type="SAM" id="MobiDB-lite"/>
    </source>
</evidence>
<dbReference type="InterPro" id="IPR009014">
    <property type="entry name" value="Transketo_C/PFOR_II"/>
</dbReference>
<evidence type="ECO:0000256" key="1">
    <source>
        <dbReference type="ARBA" id="ARBA00022723"/>
    </source>
</evidence>
<protein>
    <recommendedName>
        <fullName evidence="4">Transketolase-like C-terminal domain-containing protein</fullName>
    </recommendedName>
</protein>
<dbReference type="Gene3D" id="3.40.50.920">
    <property type="match status" value="1"/>
</dbReference>
<dbReference type="PANTHER" id="PTHR43522">
    <property type="entry name" value="TRANSKETOLASE"/>
    <property type="match status" value="1"/>
</dbReference>
<dbReference type="SUPFAM" id="SSF52922">
    <property type="entry name" value="TK C-terminal domain-like"/>
    <property type="match status" value="1"/>
</dbReference>
<dbReference type="PANTHER" id="PTHR43522:SF2">
    <property type="entry name" value="TRANSKETOLASE 1-RELATED"/>
    <property type="match status" value="1"/>
</dbReference>
<dbReference type="InterPro" id="IPR033247">
    <property type="entry name" value="Transketolase_fam"/>
</dbReference>
<dbReference type="Pfam" id="PF22613">
    <property type="entry name" value="Transketolase_C_1"/>
    <property type="match status" value="1"/>
</dbReference>
<gene>
    <name evidence="5" type="ORF">ACFP1Z_25955</name>
</gene>
<evidence type="ECO:0000313" key="5">
    <source>
        <dbReference type="EMBL" id="MFC5723611.1"/>
    </source>
</evidence>